<proteinExistence type="predicted"/>
<evidence type="ECO:0000256" key="1">
    <source>
        <dbReference type="SAM" id="Phobius"/>
    </source>
</evidence>
<dbReference type="Pfam" id="PF24377">
    <property type="entry name" value="DUF7533"/>
    <property type="match status" value="1"/>
</dbReference>
<reference evidence="3" key="1">
    <citation type="submission" date="2016-04" db="EMBL/GenBank/DDBJ databases">
        <authorList>
            <person name="Chen S.-C."/>
            <person name="Lai M.-C."/>
        </authorList>
    </citation>
    <scope>NUCLEOTIDE SEQUENCE [LARGE SCALE GENOMIC DNA]</scope>
    <source>
        <strain evidence="3">AB14</strain>
    </source>
</reference>
<name>A0A1S8AS17_9EURY</name>
<protein>
    <submittedName>
        <fullName evidence="2">Uncharacterized protein</fullName>
    </submittedName>
</protein>
<feature type="transmembrane region" description="Helical" evidence="1">
    <location>
        <begin position="33"/>
        <end position="54"/>
    </location>
</feature>
<dbReference type="AlphaFoldDB" id="A0A1S8AS17"/>
<dbReference type="EMBL" id="LWLN01000001">
    <property type="protein sequence ID" value="OLZ39618.1"/>
    <property type="molecule type" value="Genomic_DNA"/>
</dbReference>
<dbReference type="OrthoDB" id="157531at2157"/>
<comment type="caution">
    <text evidence="2">The sequence shown here is derived from an EMBL/GenBank/DDBJ whole genome shotgun (WGS) entry which is preliminary data.</text>
</comment>
<keyword evidence="3" id="KW-1185">Reference proteome</keyword>
<organism evidence="2 3">
    <name type="scientific">Natrinema saccharevitans</name>
    <dbReference type="NCBI Taxonomy" id="301967"/>
    <lineage>
        <taxon>Archaea</taxon>
        <taxon>Methanobacteriati</taxon>
        <taxon>Methanobacteriota</taxon>
        <taxon>Stenosarchaea group</taxon>
        <taxon>Halobacteria</taxon>
        <taxon>Halobacteriales</taxon>
        <taxon>Natrialbaceae</taxon>
        <taxon>Natrinema</taxon>
    </lineage>
</organism>
<dbReference type="RefSeq" id="WP_076142966.1">
    <property type="nucleotide sequence ID" value="NZ_LWLN01000001.1"/>
</dbReference>
<dbReference type="STRING" id="301967.A6E15_00850"/>
<evidence type="ECO:0000313" key="3">
    <source>
        <dbReference type="Proteomes" id="UP000189370"/>
    </source>
</evidence>
<sequence length="84" mass="8665">MAGIIETIKFAGTLVLALPAALAGLELLVLRGQTGFGVALLGLAVGLVVVQHWLTTPTDVPELLAERVVGTVAKESDSESDDEP</sequence>
<dbReference type="Proteomes" id="UP000189370">
    <property type="component" value="Unassembled WGS sequence"/>
</dbReference>
<evidence type="ECO:0000313" key="2">
    <source>
        <dbReference type="EMBL" id="OLZ39618.1"/>
    </source>
</evidence>
<keyword evidence="1" id="KW-1133">Transmembrane helix</keyword>
<dbReference type="InterPro" id="IPR055955">
    <property type="entry name" value="DUF7533"/>
</dbReference>
<gene>
    <name evidence="2" type="ORF">A6E15_00850</name>
</gene>
<accession>A0A1S8AS17</accession>
<keyword evidence="1" id="KW-0472">Membrane</keyword>
<keyword evidence="1" id="KW-0812">Transmembrane</keyword>